<feature type="compositionally biased region" description="Low complexity" evidence="1">
    <location>
        <begin position="310"/>
        <end position="327"/>
    </location>
</feature>
<protein>
    <submittedName>
        <fullName evidence="2">Uncharacterized protein</fullName>
    </submittedName>
</protein>
<feature type="compositionally biased region" description="Low complexity" evidence="1">
    <location>
        <begin position="72"/>
        <end position="87"/>
    </location>
</feature>
<feature type="compositionally biased region" description="Basic and acidic residues" evidence="1">
    <location>
        <begin position="112"/>
        <end position="123"/>
    </location>
</feature>
<sequence length="551" mass="61353">MPTRSGKAYKPGSPAVTVTVEASASSANQSEENVASISAPTLTTAATTASTPVSPTLAVAPDTPVALNTPVAPSTAPITASSTPAAALFAPGWDEPIPTPSPFPPTPSPGSRGEKRTRDVFNDRDDELQDEGPELAARPGKRVRVEVKEDSSPQQASPATSMPTDIDAVHSIAAAKKLYGLKPQSRLKGTRVSSYPYRNDRYGTLSKDLPWGRTKHERILKQFFPEKLAAYYARRRWVKPVGLLMPPPDPAAVAATPDGLSASALLTSNFDEVMQNREQNMRQQEEREQKEQEELQSRCRELARQRRLGRQSPGRSPNRGSSSPISRASRGNTNSTGLSHSRHVIHVLRRTRAMDRALHEMGQLQRRPGFLRRIVQTGQRAVESRFATAWNSVGTFVRDQIMQIAYERRLREQLEQHEQRAQQELMQQQMEQQQQEQERLQQEALEQQNQPHLPTVGSSRPPPRRRRQARVTRRQEPQGTGGKYYCPDFSSDESGSDEGSSPSRRSGRRSPRRSPSPPLFEPEREQQIRRDLDNLRDRDISPSASPPTASS</sequence>
<feature type="compositionally biased region" description="Basic residues" evidence="1">
    <location>
        <begin position="462"/>
        <end position="472"/>
    </location>
</feature>
<comment type="caution">
    <text evidence="2">The sequence shown here is derived from an EMBL/GenBank/DDBJ whole genome shotgun (WGS) entry which is preliminary data.</text>
</comment>
<keyword evidence="3" id="KW-1185">Reference proteome</keyword>
<feature type="compositionally biased region" description="Low complexity" evidence="1">
    <location>
        <begin position="22"/>
        <end position="58"/>
    </location>
</feature>
<feature type="compositionally biased region" description="Polar residues" evidence="1">
    <location>
        <begin position="152"/>
        <end position="163"/>
    </location>
</feature>
<gene>
    <name evidence="2" type="ORF">PG993_007547</name>
</gene>
<feature type="compositionally biased region" description="Low complexity" evidence="1">
    <location>
        <begin position="541"/>
        <end position="551"/>
    </location>
</feature>
<evidence type="ECO:0000256" key="1">
    <source>
        <dbReference type="SAM" id="MobiDB-lite"/>
    </source>
</evidence>
<organism evidence="2 3">
    <name type="scientific">Apiospora rasikravindrae</name>
    <dbReference type="NCBI Taxonomy" id="990691"/>
    <lineage>
        <taxon>Eukaryota</taxon>
        <taxon>Fungi</taxon>
        <taxon>Dikarya</taxon>
        <taxon>Ascomycota</taxon>
        <taxon>Pezizomycotina</taxon>
        <taxon>Sordariomycetes</taxon>
        <taxon>Xylariomycetidae</taxon>
        <taxon>Amphisphaeriales</taxon>
        <taxon>Apiosporaceae</taxon>
        <taxon>Apiospora</taxon>
    </lineage>
</organism>
<proteinExistence type="predicted"/>
<feature type="compositionally biased region" description="Low complexity" evidence="1">
    <location>
        <begin position="442"/>
        <end position="459"/>
    </location>
</feature>
<reference evidence="2 3" key="1">
    <citation type="submission" date="2023-01" db="EMBL/GenBank/DDBJ databases">
        <title>Analysis of 21 Apiospora genomes using comparative genomics revels a genus with tremendous synthesis potential of carbohydrate active enzymes and secondary metabolites.</title>
        <authorList>
            <person name="Sorensen T."/>
        </authorList>
    </citation>
    <scope>NUCLEOTIDE SEQUENCE [LARGE SCALE GENOMIC DNA]</scope>
    <source>
        <strain evidence="2 3">CBS 33761</strain>
    </source>
</reference>
<feature type="region of interest" description="Disordered" evidence="1">
    <location>
        <begin position="278"/>
        <end position="344"/>
    </location>
</feature>
<feature type="compositionally biased region" description="Low complexity" evidence="1">
    <location>
        <begin position="422"/>
        <end position="435"/>
    </location>
</feature>
<dbReference type="Proteomes" id="UP001444661">
    <property type="component" value="Unassembled WGS sequence"/>
</dbReference>
<dbReference type="EMBL" id="JAQQWK010000006">
    <property type="protein sequence ID" value="KAK8039136.1"/>
    <property type="molecule type" value="Genomic_DNA"/>
</dbReference>
<name>A0ABR1SXT3_9PEZI</name>
<feature type="region of interest" description="Disordered" evidence="1">
    <location>
        <begin position="421"/>
        <end position="551"/>
    </location>
</feature>
<feature type="compositionally biased region" description="Pro residues" evidence="1">
    <location>
        <begin position="97"/>
        <end position="108"/>
    </location>
</feature>
<feature type="compositionally biased region" description="Basic and acidic residues" evidence="1">
    <location>
        <begin position="521"/>
        <end position="540"/>
    </location>
</feature>
<feature type="compositionally biased region" description="Polar residues" evidence="1">
    <location>
        <begin position="329"/>
        <end position="339"/>
    </location>
</feature>
<accession>A0ABR1SXT3</accession>
<feature type="region of interest" description="Disordered" evidence="1">
    <location>
        <begin position="22"/>
        <end position="164"/>
    </location>
</feature>
<evidence type="ECO:0000313" key="2">
    <source>
        <dbReference type="EMBL" id="KAK8039136.1"/>
    </source>
</evidence>
<evidence type="ECO:0000313" key="3">
    <source>
        <dbReference type="Proteomes" id="UP001444661"/>
    </source>
</evidence>
<feature type="compositionally biased region" description="Acidic residues" evidence="1">
    <location>
        <begin position="124"/>
        <end position="133"/>
    </location>
</feature>
<feature type="compositionally biased region" description="Basic and acidic residues" evidence="1">
    <location>
        <begin position="279"/>
        <end position="304"/>
    </location>
</feature>